<gene>
    <name evidence="1" type="ORF">Q0590_16135</name>
</gene>
<evidence type="ECO:0000313" key="2">
    <source>
        <dbReference type="Proteomes" id="UP001168528"/>
    </source>
</evidence>
<accession>A0ABT8R6U0</accession>
<proteinExistence type="predicted"/>
<keyword evidence="2" id="KW-1185">Reference proteome</keyword>
<dbReference type="Proteomes" id="UP001168528">
    <property type="component" value="Unassembled WGS sequence"/>
</dbReference>
<protein>
    <recommendedName>
        <fullName evidence="3">GyrI-like domain-containing protein</fullName>
    </recommendedName>
</protein>
<dbReference type="EMBL" id="JAUKPO010000008">
    <property type="protein sequence ID" value="MDO1447802.1"/>
    <property type="molecule type" value="Genomic_DNA"/>
</dbReference>
<dbReference type="InterPro" id="IPR011256">
    <property type="entry name" value="Reg_factor_effector_dom_sf"/>
</dbReference>
<evidence type="ECO:0000313" key="1">
    <source>
        <dbReference type="EMBL" id="MDO1447802.1"/>
    </source>
</evidence>
<organism evidence="1 2">
    <name type="scientific">Rhodocytophaga aerolata</name>
    <dbReference type="NCBI Taxonomy" id="455078"/>
    <lineage>
        <taxon>Bacteria</taxon>
        <taxon>Pseudomonadati</taxon>
        <taxon>Bacteroidota</taxon>
        <taxon>Cytophagia</taxon>
        <taxon>Cytophagales</taxon>
        <taxon>Rhodocytophagaceae</taxon>
        <taxon>Rhodocytophaga</taxon>
    </lineage>
</organism>
<dbReference type="RefSeq" id="WP_302038606.1">
    <property type="nucleotide sequence ID" value="NZ_JAUKPO010000008.1"/>
</dbReference>
<comment type="caution">
    <text evidence="1">The sequence shown here is derived from an EMBL/GenBank/DDBJ whole genome shotgun (WGS) entry which is preliminary data.</text>
</comment>
<reference evidence="1" key="1">
    <citation type="submission" date="2023-07" db="EMBL/GenBank/DDBJ databases">
        <title>The genome sequence of Rhodocytophaga aerolata KACC 12507.</title>
        <authorList>
            <person name="Zhang X."/>
        </authorList>
    </citation>
    <scope>NUCLEOTIDE SEQUENCE</scope>
    <source>
        <strain evidence="1">KACC 12507</strain>
    </source>
</reference>
<sequence>MRKIILISASLLLIGGIITYITLGGLTKPQFTTQPVSGYLMAGVAFKGMASNEGLLKLFEQTRIYHQQNKLPGTLAALYVDIPNAEKGEVEAFVGVVVKDSATVLPDKYIYKYIPADKAAQATIKSHYLVAPSPDKIRASLLNYAQERGLLLQNFVIEQYIGDNHIVVEIPVKSE</sequence>
<name>A0ABT8R6U0_9BACT</name>
<dbReference type="Gene3D" id="3.20.80.10">
    <property type="entry name" value="Regulatory factor, effector binding domain"/>
    <property type="match status" value="1"/>
</dbReference>
<evidence type="ECO:0008006" key="3">
    <source>
        <dbReference type="Google" id="ProtNLM"/>
    </source>
</evidence>